<proteinExistence type="predicted"/>
<evidence type="ECO:0000313" key="2">
    <source>
        <dbReference type="Proteomes" id="UP001148662"/>
    </source>
</evidence>
<evidence type="ECO:0000313" key="1">
    <source>
        <dbReference type="EMBL" id="KAJ3559431.1"/>
    </source>
</evidence>
<dbReference type="EMBL" id="JANHOG010000027">
    <property type="protein sequence ID" value="KAJ3559431.1"/>
    <property type="molecule type" value="Genomic_DNA"/>
</dbReference>
<accession>A0ACC1TEG0</accession>
<gene>
    <name evidence="1" type="ORF">NM688_g359</name>
</gene>
<protein>
    <submittedName>
        <fullName evidence="1">Uncharacterized protein</fullName>
    </submittedName>
</protein>
<dbReference type="Proteomes" id="UP001148662">
    <property type="component" value="Unassembled WGS sequence"/>
</dbReference>
<sequence length="644" mass="73180">MSDVTDTKTTIEQLTERPTRPCHDVRGCIDYLLRSFTTTSHEDDTQPCDDLNLAEVEKQLSRLVAQVRYRQNTTLPVMRLPAEVFETIFGILQDVTMFKPSLCYGSWGEDIDTGDPHQWLRIRLVCRYWHDVAASRASQWSTIILRARGAYDQTSPGLLNYTRLHLRNSGQSPLAIHVYNLDWTPNHEQALLEALSHLSRIRELRVLSFSSLSSQVQELLANTSARSLETLVIQDSSKRLGEDRRQKVLPPLFNCETPTLRSLAIHRFTDYGNSFRNLKQLHLIDIPYLVEDELTSFLDLLDANPTLEDLMFSPKYTLDGDSYENNCCTQERPTSNITRCSHLPNLRRLSFRDVSEAYAKCILSHLHLDAGVALSCRGFSPLVSFYPTDHSYLQNFQDIERCLLSFGDYNDNGRCIMQAAGAHSAVATDCSIGRTAVDSLTLCATQFWSCTKELWIEDQGVRSWGYFRFYDRILRAAPAVEKIVLNWGHQHNSLHWLTAMCGASSELHSIGRDDIPCPLLRELHILGPLDGALEAVKETLEVRAAHGLPRLEALHVYLPLTGFEDDVLSVCREVFAKWTASAPTIFHHLVKDLVFVRMEQLPCMDLPPICNNGSSGRWQWPPWKTCGLSPAHRKTVIGKYAAYR</sequence>
<comment type="caution">
    <text evidence="1">The sequence shown here is derived from an EMBL/GenBank/DDBJ whole genome shotgun (WGS) entry which is preliminary data.</text>
</comment>
<reference evidence="1" key="1">
    <citation type="submission" date="2022-07" db="EMBL/GenBank/DDBJ databases">
        <title>Genome Sequence of Phlebia brevispora.</title>
        <authorList>
            <person name="Buettner E."/>
        </authorList>
    </citation>
    <scope>NUCLEOTIDE SEQUENCE</scope>
    <source>
        <strain evidence="1">MPL23</strain>
    </source>
</reference>
<organism evidence="1 2">
    <name type="scientific">Phlebia brevispora</name>
    <dbReference type="NCBI Taxonomy" id="194682"/>
    <lineage>
        <taxon>Eukaryota</taxon>
        <taxon>Fungi</taxon>
        <taxon>Dikarya</taxon>
        <taxon>Basidiomycota</taxon>
        <taxon>Agaricomycotina</taxon>
        <taxon>Agaricomycetes</taxon>
        <taxon>Polyporales</taxon>
        <taxon>Meruliaceae</taxon>
        <taxon>Phlebia</taxon>
    </lineage>
</organism>
<name>A0ACC1TEG0_9APHY</name>
<keyword evidence="2" id="KW-1185">Reference proteome</keyword>